<evidence type="ECO:0000256" key="5">
    <source>
        <dbReference type="ARBA" id="ARBA00023295"/>
    </source>
</evidence>
<dbReference type="InterPro" id="IPR032312">
    <property type="entry name" value="LacZ_4"/>
</dbReference>
<proteinExistence type="inferred from homology"/>
<evidence type="ECO:0000259" key="9">
    <source>
        <dbReference type="SMART" id="SM01038"/>
    </source>
</evidence>
<dbReference type="InterPro" id="IPR006104">
    <property type="entry name" value="Glyco_hydro_2_N"/>
</dbReference>
<keyword evidence="11" id="KW-1185">Reference proteome</keyword>
<dbReference type="InterPro" id="IPR006102">
    <property type="entry name" value="Ig-like_GH2"/>
</dbReference>
<evidence type="ECO:0000313" key="10">
    <source>
        <dbReference type="EMBL" id="MTW13074.1"/>
    </source>
</evidence>
<evidence type="ECO:0000256" key="7">
    <source>
        <dbReference type="RuleBase" id="RU361154"/>
    </source>
</evidence>
<evidence type="ECO:0000256" key="2">
    <source>
        <dbReference type="ARBA" id="ARBA00007401"/>
    </source>
</evidence>
<sequence length="1048" mass="117183">MTTPRFPALLALASALSAAFPLAAGAAPATRYAEWEQPEVVQVNREPMKTTFFNFERRDLALKGDKAASQYFLSLDGTWSFAYSRNPESRPVEFYKPSFDVSRWKTIQVPGMMQAQGYGQPYFNNSDYPFPPNQPYILHSMNEVGSYRRDFDLPANWDGRDVFLHIGAAGAAYYIWVNGQRVGYSEDSKLPSEFKLTRFLRPGSNIIAIELYRFADGSYLEDQDFWRVSGIERSVYVYAEPKVHLRDYTVHATLDKASYRDGEFTLQPEFTGAAQGKLTATLLDGDKPVLSLETAVNGGKPATTLRGTIPGVRQWSAETPNLYRLLLEFHDAKGALVSSTSSKVGFRTVEIKDGEFRVNGKRVMIKGVNRHEHDPHTFHVVSEETMRKDMELMKQANINAVRTSHYPNDPRWYDLADEYGLYVMDEANIESHEYMGKGDQNPAEREKIQLGYQKEWAIAHLDRVSRMVQRDRNHPSVIFWSLGNEAGTGPNFERAAKWAHEQDPDRLVSYLGHGTIGEEHLPNDYVDIYAPMYDPIEKMIDYAQDPRYKQPMIQCEYAHAMGNSLGNFEDYWQAIRAHRKLQGGFIWDWVDQGMLLKDKQGREFWAQGEDYGPNPRKDMSEVGDGLVQADRTPDPEYYEVRKVYSPVVFEGDPASGKLRVVNRYDFADLSRFDFDWSVARDGKQVAGAALAGVNAAAQSSADVALTLPAFERDPRYEYVLTLRAKARDGAIPGVPAGTVLGFTQFVLQSPAAIAADGGSGLRWVAPVRAKGGLELRASGSVLSVDASSGKLAYSSGGKQLLTGGMPNFWRAMTENDMGTGLNKTHTIWKKFSEERNVRAIDLLPDGVRVEYVFGAGSARWNATYRMDSKGVVQVMATFTPLRGDLPDPLRIGMRFDSNSLLDTVEWYGRGPQESYADRTSGAALGRYSGKLADQYHNYIRPQESGNKTGVRWLALSGAGSGILLRGAQPLSVNALAFPYEDLYPRPRGTWHSSDIRPHGDGSLLVDAVQTGVGGDTGWSQVGRPHMKYRVKLEPTSYQFTIAPQGTVQ</sequence>
<dbReference type="Gene3D" id="2.60.40.10">
    <property type="entry name" value="Immunoglobulins"/>
    <property type="match status" value="2"/>
</dbReference>
<dbReference type="PANTHER" id="PTHR46323:SF2">
    <property type="entry name" value="BETA-GALACTOSIDASE"/>
    <property type="match status" value="1"/>
</dbReference>
<keyword evidence="8" id="KW-0732">Signal</keyword>
<dbReference type="Proteomes" id="UP000472320">
    <property type="component" value="Unassembled WGS sequence"/>
</dbReference>
<dbReference type="InterPro" id="IPR017853">
    <property type="entry name" value="GH"/>
</dbReference>
<dbReference type="Pfam" id="PF02837">
    <property type="entry name" value="Glyco_hydro_2_N"/>
    <property type="match status" value="1"/>
</dbReference>
<dbReference type="InterPro" id="IPR014718">
    <property type="entry name" value="GH-type_carb-bd"/>
</dbReference>
<accession>A0A6L6QLV7</accession>
<dbReference type="GO" id="GO:0030246">
    <property type="term" value="F:carbohydrate binding"/>
    <property type="evidence" value="ECO:0007669"/>
    <property type="project" value="InterPro"/>
</dbReference>
<evidence type="ECO:0000256" key="4">
    <source>
        <dbReference type="ARBA" id="ARBA00022801"/>
    </source>
</evidence>
<dbReference type="InterPro" id="IPR050347">
    <property type="entry name" value="Bact_Beta-galactosidase"/>
</dbReference>
<dbReference type="PANTHER" id="PTHR46323">
    <property type="entry name" value="BETA-GALACTOSIDASE"/>
    <property type="match status" value="1"/>
</dbReference>
<comment type="caution">
    <text evidence="10">The sequence shown here is derived from an EMBL/GenBank/DDBJ whole genome shotgun (WGS) entry which is preliminary data.</text>
</comment>
<dbReference type="OrthoDB" id="53299at2"/>
<organism evidence="10 11">
    <name type="scientific">Massilia eburnea</name>
    <dbReference type="NCBI Taxonomy" id="1776165"/>
    <lineage>
        <taxon>Bacteria</taxon>
        <taxon>Pseudomonadati</taxon>
        <taxon>Pseudomonadota</taxon>
        <taxon>Betaproteobacteria</taxon>
        <taxon>Burkholderiales</taxon>
        <taxon>Oxalobacteraceae</taxon>
        <taxon>Telluria group</taxon>
        <taxon>Massilia</taxon>
    </lineage>
</organism>
<protein>
    <recommendedName>
        <fullName evidence="3 7">Beta-galactosidase</fullName>
        <ecNumber evidence="3 7">3.2.1.23</ecNumber>
    </recommendedName>
    <alternativeName>
        <fullName evidence="6 7">Lactase</fullName>
    </alternativeName>
</protein>
<dbReference type="Gene3D" id="2.60.120.260">
    <property type="entry name" value="Galactose-binding domain-like"/>
    <property type="match status" value="1"/>
</dbReference>
<evidence type="ECO:0000256" key="6">
    <source>
        <dbReference type="ARBA" id="ARBA00032230"/>
    </source>
</evidence>
<dbReference type="GO" id="GO:0005990">
    <property type="term" value="P:lactose catabolic process"/>
    <property type="evidence" value="ECO:0007669"/>
    <property type="project" value="TreeGrafter"/>
</dbReference>
<dbReference type="Pfam" id="PF02929">
    <property type="entry name" value="Bgal_small_N"/>
    <property type="match status" value="1"/>
</dbReference>
<dbReference type="PROSITE" id="PS00608">
    <property type="entry name" value="GLYCOSYL_HYDROL_F2_2"/>
    <property type="match status" value="1"/>
</dbReference>
<dbReference type="PRINTS" id="PR00132">
    <property type="entry name" value="GLHYDRLASE2"/>
</dbReference>
<dbReference type="GO" id="GO:0009341">
    <property type="term" value="C:beta-galactosidase complex"/>
    <property type="evidence" value="ECO:0007669"/>
    <property type="project" value="InterPro"/>
</dbReference>
<dbReference type="InterPro" id="IPR006103">
    <property type="entry name" value="Glyco_hydro_2_cat"/>
</dbReference>
<dbReference type="Pfam" id="PF16353">
    <property type="entry name" value="LacZ_4"/>
    <property type="match status" value="1"/>
</dbReference>
<evidence type="ECO:0000256" key="1">
    <source>
        <dbReference type="ARBA" id="ARBA00001412"/>
    </source>
</evidence>
<reference evidence="10 11" key="1">
    <citation type="submission" date="2019-11" db="EMBL/GenBank/DDBJ databases">
        <title>Type strains purchased from KCTC, JCM and DSMZ.</title>
        <authorList>
            <person name="Lu H."/>
        </authorList>
    </citation>
    <scope>NUCLEOTIDE SEQUENCE [LARGE SCALE GENOMIC DNA]</scope>
    <source>
        <strain evidence="10 11">JCM 31587</strain>
    </source>
</reference>
<evidence type="ECO:0000313" key="11">
    <source>
        <dbReference type="Proteomes" id="UP000472320"/>
    </source>
</evidence>
<dbReference type="InterPro" id="IPR023230">
    <property type="entry name" value="Glyco_hydro_2_CS"/>
</dbReference>
<keyword evidence="4 7" id="KW-0378">Hydrolase</keyword>
<dbReference type="InterPro" id="IPR008979">
    <property type="entry name" value="Galactose-bd-like_sf"/>
</dbReference>
<comment type="similarity">
    <text evidence="2 7">Belongs to the glycosyl hydrolase 2 family.</text>
</comment>
<dbReference type="EMBL" id="WNKX01000018">
    <property type="protein sequence ID" value="MTW13074.1"/>
    <property type="molecule type" value="Genomic_DNA"/>
</dbReference>
<dbReference type="RefSeq" id="WP_155455995.1">
    <property type="nucleotide sequence ID" value="NZ_WNKX01000018.1"/>
</dbReference>
<dbReference type="InterPro" id="IPR023232">
    <property type="entry name" value="Glyco_hydro_2_AS"/>
</dbReference>
<dbReference type="SUPFAM" id="SSF49785">
    <property type="entry name" value="Galactose-binding domain-like"/>
    <property type="match status" value="1"/>
</dbReference>
<dbReference type="InterPro" id="IPR036156">
    <property type="entry name" value="Beta-gal/glucu_dom_sf"/>
</dbReference>
<dbReference type="PROSITE" id="PS00719">
    <property type="entry name" value="GLYCOSYL_HYDROL_F2_1"/>
    <property type="match status" value="1"/>
</dbReference>
<dbReference type="AlphaFoldDB" id="A0A6L6QLV7"/>
<feature type="chain" id="PRO_5026972106" description="Beta-galactosidase" evidence="8">
    <location>
        <begin position="27"/>
        <end position="1048"/>
    </location>
</feature>
<feature type="domain" description="Beta galactosidase small chain/" evidence="9">
    <location>
        <begin position="774"/>
        <end position="1042"/>
    </location>
</feature>
<comment type="catalytic activity">
    <reaction evidence="1 7">
        <text>Hydrolysis of terminal non-reducing beta-D-galactose residues in beta-D-galactosides.</text>
        <dbReference type="EC" id="3.2.1.23"/>
    </reaction>
</comment>
<evidence type="ECO:0000256" key="3">
    <source>
        <dbReference type="ARBA" id="ARBA00012756"/>
    </source>
</evidence>
<dbReference type="SMART" id="SM01038">
    <property type="entry name" value="Bgal_small_N"/>
    <property type="match status" value="1"/>
</dbReference>
<evidence type="ECO:0000256" key="8">
    <source>
        <dbReference type="SAM" id="SignalP"/>
    </source>
</evidence>
<dbReference type="Pfam" id="PF02836">
    <property type="entry name" value="Glyco_hydro_2_C"/>
    <property type="match status" value="1"/>
</dbReference>
<dbReference type="Gene3D" id="2.70.98.10">
    <property type="match status" value="1"/>
</dbReference>
<dbReference type="SUPFAM" id="SSF74650">
    <property type="entry name" value="Galactose mutarotase-like"/>
    <property type="match status" value="1"/>
</dbReference>
<dbReference type="InterPro" id="IPR013783">
    <property type="entry name" value="Ig-like_fold"/>
</dbReference>
<dbReference type="GO" id="GO:0004565">
    <property type="term" value="F:beta-galactosidase activity"/>
    <property type="evidence" value="ECO:0007669"/>
    <property type="project" value="UniProtKB-EC"/>
</dbReference>
<dbReference type="EC" id="3.2.1.23" evidence="3 7"/>
<dbReference type="Gene3D" id="3.20.20.80">
    <property type="entry name" value="Glycosidases"/>
    <property type="match status" value="1"/>
</dbReference>
<dbReference type="Pfam" id="PF00703">
    <property type="entry name" value="Glyco_hydro_2"/>
    <property type="match status" value="1"/>
</dbReference>
<name>A0A6L6QLV7_9BURK</name>
<feature type="signal peptide" evidence="8">
    <location>
        <begin position="1"/>
        <end position="26"/>
    </location>
</feature>
<dbReference type="SUPFAM" id="SSF49303">
    <property type="entry name" value="beta-Galactosidase/glucuronidase domain"/>
    <property type="match status" value="2"/>
</dbReference>
<keyword evidence="5 7" id="KW-0326">Glycosidase</keyword>
<dbReference type="InterPro" id="IPR004199">
    <property type="entry name" value="B-gal_small/dom_5"/>
</dbReference>
<dbReference type="InterPro" id="IPR011013">
    <property type="entry name" value="Gal_mutarotase_sf_dom"/>
</dbReference>
<gene>
    <name evidence="10" type="ORF">GM658_20925</name>
</gene>
<dbReference type="InterPro" id="IPR006101">
    <property type="entry name" value="Glyco_hydro_2"/>
</dbReference>
<dbReference type="SUPFAM" id="SSF51445">
    <property type="entry name" value="(Trans)glycosidases"/>
    <property type="match status" value="1"/>
</dbReference>